<name>A0ABX2ILE2_9RHOO</name>
<dbReference type="Proteomes" id="UP000778523">
    <property type="component" value="Unassembled WGS sequence"/>
</dbReference>
<evidence type="ECO:0000259" key="1">
    <source>
        <dbReference type="Pfam" id="PF07045"/>
    </source>
</evidence>
<proteinExistence type="predicted"/>
<sequence length="109" mass="11890">MSAYVILIKHHTLNPDELDTYASLAKLARAGHNPKPIAYYGEIEVLEGQPEESVAVLEFPDMAAARNWYESPAYQKAKPHRNAGADYSVLLVNGVVSAAASPAEEVRKP</sequence>
<dbReference type="InterPro" id="IPR011008">
    <property type="entry name" value="Dimeric_a/b-barrel"/>
</dbReference>
<gene>
    <name evidence="2" type="ORF">HJ583_007830</name>
</gene>
<keyword evidence="3" id="KW-1185">Reference proteome</keyword>
<dbReference type="SUPFAM" id="SSF54909">
    <property type="entry name" value="Dimeric alpha+beta barrel"/>
    <property type="match status" value="1"/>
</dbReference>
<dbReference type="Gene3D" id="3.30.70.100">
    <property type="match status" value="1"/>
</dbReference>
<dbReference type="InterPro" id="IPR010753">
    <property type="entry name" value="DUF1330"/>
</dbReference>
<evidence type="ECO:0000313" key="3">
    <source>
        <dbReference type="Proteomes" id="UP000778523"/>
    </source>
</evidence>
<accession>A0ABX2ILE2</accession>
<dbReference type="PANTHER" id="PTHR41521:SF4">
    <property type="entry name" value="BLR0684 PROTEIN"/>
    <property type="match status" value="1"/>
</dbReference>
<dbReference type="Pfam" id="PF07045">
    <property type="entry name" value="DUF1330"/>
    <property type="match status" value="1"/>
</dbReference>
<comment type="caution">
    <text evidence="2">The sequence shown here is derived from an EMBL/GenBank/DDBJ whole genome shotgun (WGS) entry which is preliminary data.</text>
</comment>
<evidence type="ECO:0000313" key="2">
    <source>
        <dbReference type="EMBL" id="NSL54930.1"/>
    </source>
</evidence>
<dbReference type="PANTHER" id="PTHR41521">
    <property type="match status" value="1"/>
</dbReference>
<organism evidence="2 3">
    <name type="scientific">Uliginosibacterium aquaticum</name>
    <dbReference type="NCBI Taxonomy" id="2731212"/>
    <lineage>
        <taxon>Bacteria</taxon>
        <taxon>Pseudomonadati</taxon>
        <taxon>Pseudomonadota</taxon>
        <taxon>Betaproteobacteria</taxon>
        <taxon>Rhodocyclales</taxon>
        <taxon>Zoogloeaceae</taxon>
        <taxon>Uliginosibacterium</taxon>
    </lineage>
</organism>
<dbReference type="RefSeq" id="WP_170021426.1">
    <property type="nucleotide sequence ID" value="NZ_JABCSC020000002.1"/>
</dbReference>
<protein>
    <submittedName>
        <fullName evidence="2">DUF1330 domain-containing protein</fullName>
    </submittedName>
</protein>
<feature type="domain" description="DUF1330" evidence="1">
    <location>
        <begin position="2"/>
        <end position="95"/>
    </location>
</feature>
<dbReference type="EMBL" id="JABCSC020000002">
    <property type="protein sequence ID" value="NSL54930.1"/>
    <property type="molecule type" value="Genomic_DNA"/>
</dbReference>
<reference evidence="2 3" key="1">
    <citation type="submission" date="2020-06" db="EMBL/GenBank/DDBJ databases">
        <title>Draft genome of Uliginosibacterium sp. IMCC34675.</title>
        <authorList>
            <person name="Song J."/>
        </authorList>
    </citation>
    <scope>NUCLEOTIDE SEQUENCE [LARGE SCALE GENOMIC DNA]</scope>
    <source>
        <strain evidence="2 3">IMCC34675</strain>
    </source>
</reference>